<keyword evidence="13 19" id="KW-0030">Aminoacyl-tRNA synthetase</keyword>
<feature type="transmembrane region" description="Helical" evidence="20">
    <location>
        <begin position="233"/>
        <end position="254"/>
    </location>
</feature>
<keyword evidence="9 19" id="KW-0547">Nucleotide-binding</keyword>
<evidence type="ECO:0000256" key="10">
    <source>
        <dbReference type="ARBA" id="ARBA00022840"/>
    </source>
</evidence>
<evidence type="ECO:0000256" key="15">
    <source>
        <dbReference type="ARBA" id="ARBA00023268"/>
    </source>
</evidence>
<keyword evidence="8 19" id="KW-0479">Metal-binding</keyword>
<dbReference type="Gene3D" id="3.30.930.10">
    <property type="entry name" value="Bira Bifunctional Protein, Domain 2"/>
    <property type="match status" value="1"/>
</dbReference>
<comment type="function">
    <text evidence="16">Catalyzes the production of L-lysyl-tRNA(Lys)transfer and the transfer of a lysyl group from L-lysyl-tRNA(Lys) to membrane-bound phosphatidylglycerol (PG), which produces lysylphosphatidylglycerol (LPG), one of the components of the bacterial membrane with a positive net charge. LPG synthesis contributes to the resistance to cationic antimicrobial peptides (CAMPs) and likely protects M.tuberculosis against the CAMPs produced by competiting microorganisms (bacteriocins). In fact, the modification of anionic phosphatidylglycerol with positively charged L-lysine results in repulsion of the peptides.</text>
</comment>
<evidence type="ECO:0000256" key="1">
    <source>
        <dbReference type="ARBA" id="ARBA00004651"/>
    </source>
</evidence>
<sequence>MKHGNKSSVRSRRGWRDEGWRDEVATWAGRLLLIAALVSLVAIPVRRNTFLNVVMDVLGWFDIPSEPSLFVVCMTLVLSGGVRRRFRAAHTALVFIMGLAVFDSVMRIFFRTESLLMLDRLHVHGAYRDWARFQASPIVSSVTLAISVASFALVLASRRAFKTRLSEGAKRASLVALLSGWAFSVLVTVALTLFFPRSLDTVGQRVVWGIRSAFGVRTPPDTPGFAGHHGHQWVFGIGSVLSTLALLFAVLVLWRSGRVRGLTDADDELRLRALLLEHGEDDSLGYFATRRDKSALFAPDGRAALTFRNEGSVSVASADPVGRRESWNGAIEGWLEQCVEHGLYPAVLSASADGAQAYVDAGLKAWSLGDEAIIDVDAFTLQGRTMRPVRQAVTRVERAGYSTHVRRHEELSGQELDEISRLADAWRGNETERGFSMALNRLGDRADGRCVVITAHDESGAVRGFLSFVPWGARGLSLDVMRRDRAAENGLNEYMVAHLVEAAPALGVRRISLNFAVFRNVFADADEVGAGPVTRLSDKALSFASRFWQLETLYRSNDKYRPEWVPRYLCYDPELTVPRAALAMGVAEGFVPLLGPRLLVGPKPADHQPPRPEADFVERVQALEAESLTPRVPEPRRSEQQRVRRAKLTQMAEAGVEAYPPRVPRTTTVADVVARHPDLAPDAATGERVSVTGRVRALRDLGGVSFVVLEENGVRLQAMATRDGTPEPALGRWGHWIDLGDIISVSGEVVTSKRGELSVLVDSWHMAAKCLSPVPDLHSGFRDPDARVRQRSLDLIVNADSMEMLQARSRGVRAFRDAFDDLGYTEVETPMLQAVHGGASARPFKTHINAYGMDLFLRIAPELYLKRLAVGGMQKVFELNRNFRNEGADATHNPEFTSLEAYDAYGDYTTMRHLTREVLLTVARAVHGKEIALRPMSDGSVERVDLSGPWPAVPVHEAVSKACGVTLTSASTREEVAAVCEAHGIDAPREKSAGELVVELYDELVEARTTFPTFYTDFPVETSPLTREHRDDPRLSERWDLVAFGAEIGTAYTELVDPVEQRRRLTEQSLKAAAGDVEAMSLDESFLGALEYAMPPTGGLGIGVDRTIMMLLGAPIRATLAFPFVRPQG</sequence>
<dbReference type="GO" id="GO:0006430">
    <property type="term" value="P:lysyl-tRNA aminoacylation"/>
    <property type="evidence" value="ECO:0007669"/>
    <property type="project" value="UniProtKB-UniRule"/>
</dbReference>
<evidence type="ECO:0000256" key="12">
    <source>
        <dbReference type="ARBA" id="ARBA00023098"/>
    </source>
</evidence>
<feature type="transmembrane region" description="Helical" evidence="20">
    <location>
        <begin position="91"/>
        <end position="110"/>
    </location>
</feature>
<comment type="subunit">
    <text evidence="19">Homodimer.</text>
</comment>
<feature type="transmembrane region" description="Helical" evidence="20">
    <location>
        <begin position="57"/>
        <end position="79"/>
    </location>
</feature>
<evidence type="ECO:0000256" key="4">
    <source>
        <dbReference type="ARBA" id="ARBA00022475"/>
    </source>
</evidence>
<dbReference type="GO" id="GO:0005886">
    <property type="term" value="C:plasma membrane"/>
    <property type="evidence" value="ECO:0007669"/>
    <property type="project" value="UniProtKB-SubCell"/>
</dbReference>
<keyword evidence="19" id="KW-0648">Protein biosynthesis</keyword>
<dbReference type="GO" id="GO:0005829">
    <property type="term" value="C:cytosol"/>
    <property type="evidence" value="ECO:0007669"/>
    <property type="project" value="TreeGrafter"/>
</dbReference>
<feature type="transmembrane region" description="Helical" evidence="20">
    <location>
        <begin position="24"/>
        <end position="45"/>
    </location>
</feature>
<dbReference type="InterPro" id="IPR044136">
    <property type="entry name" value="Lys-tRNA-ligase_II_N"/>
</dbReference>
<keyword evidence="7 20" id="KW-0812">Transmembrane</keyword>
<comment type="caution">
    <text evidence="22">The sequence shown here is derived from an EMBL/GenBank/DDBJ whole genome shotgun (WGS) entry which is preliminary data.</text>
</comment>
<dbReference type="InterPro" id="IPR012340">
    <property type="entry name" value="NA-bd_OB-fold"/>
</dbReference>
<dbReference type="Pfam" id="PF09924">
    <property type="entry name" value="LPG_synthase_C"/>
    <property type="match status" value="1"/>
</dbReference>
<comment type="similarity">
    <text evidence="2">In the N-terminal section; belongs to the LPG synthetase family.</text>
</comment>
<evidence type="ECO:0000259" key="21">
    <source>
        <dbReference type="PROSITE" id="PS50862"/>
    </source>
</evidence>
<dbReference type="Pfam" id="PF16995">
    <property type="entry name" value="tRNA-synt_2_TM"/>
    <property type="match status" value="1"/>
</dbReference>
<evidence type="ECO:0000256" key="16">
    <source>
        <dbReference type="ARBA" id="ARBA00024681"/>
    </source>
</evidence>
<evidence type="ECO:0000256" key="9">
    <source>
        <dbReference type="ARBA" id="ARBA00022741"/>
    </source>
</evidence>
<dbReference type="NCBIfam" id="NF001756">
    <property type="entry name" value="PRK00484.1"/>
    <property type="match status" value="1"/>
</dbReference>
<dbReference type="Proteomes" id="UP000285376">
    <property type="component" value="Unassembled WGS sequence"/>
</dbReference>
<keyword evidence="12" id="KW-0443">Lipid metabolism</keyword>
<dbReference type="GO" id="GO:0046677">
    <property type="term" value="P:response to antibiotic"/>
    <property type="evidence" value="ECO:0007669"/>
    <property type="project" value="UniProtKB-KW"/>
</dbReference>
<keyword evidence="20" id="KW-0472">Membrane</keyword>
<feature type="domain" description="Aminoacyl-transfer RNA synthetases class-II family profile" evidence="21">
    <location>
        <begin position="813"/>
        <end position="1127"/>
    </location>
</feature>
<dbReference type="Pfam" id="PF00152">
    <property type="entry name" value="tRNA-synt_2"/>
    <property type="match status" value="1"/>
</dbReference>
<evidence type="ECO:0000256" key="11">
    <source>
        <dbReference type="ARBA" id="ARBA00022989"/>
    </source>
</evidence>
<evidence type="ECO:0000256" key="3">
    <source>
        <dbReference type="ARBA" id="ARBA00009968"/>
    </source>
</evidence>
<dbReference type="InterPro" id="IPR045864">
    <property type="entry name" value="aa-tRNA-synth_II/BPL/LPL"/>
</dbReference>
<reference evidence="22 23" key="1">
    <citation type="submission" date="2018-08" db="EMBL/GenBank/DDBJ databases">
        <title>Whole genome sequence analysis of Dermacoccus abyssi bacteria isolated from Deep Mariana trench Micromonospora spp reveals genes involved in the environmental adaptation and production of secondary metabolites.</title>
        <authorList>
            <person name="Abdel-Mageed W.M."/>
            <person name="Lehri B."/>
            <person name="Nouioui I."/>
            <person name="Goodfellow I."/>
            <person name="Jaspars M."/>
            <person name="Karlyshev A."/>
        </authorList>
    </citation>
    <scope>NUCLEOTIDE SEQUENCE [LARGE SCALE GENOMIC DNA]</scope>
    <source>
        <strain evidence="22 23">MT1.1</strain>
    </source>
</reference>
<evidence type="ECO:0000313" key="22">
    <source>
        <dbReference type="EMBL" id="RHW45811.1"/>
    </source>
</evidence>
<evidence type="ECO:0000256" key="6">
    <source>
        <dbReference type="ARBA" id="ARBA00022679"/>
    </source>
</evidence>
<dbReference type="HAMAP" id="MF_00252">
    <property type="entry name" value="Lys_tRNA_synth_class2"/>
    <property type="match status" value="1"/>
</dbReference>
<dbReference type="CDD" id="cd04322">
    <property type="entry name" value="LysRS_N"/>
    <property type="match status" value="1"/>
</dbReference>
<evidence type="ECO:0000256" key="18">
    <source>
        <dbReference type="ARBA" id="ARBA00048573"/>
    </source>
</evidence>
<dbReference type="InterPro" id="IPR018149">
    <property type="entry name" value="Lys-tRNA-synth_II_C"/>
</dbReference>
<evidence type="ECO:0000256" key="5">
    <source>
        <dbReference type="ARBA" id="ARBA00022598"/>
    </source>
</evidence>
<keyword evidence="10 19" id="KW-0067">ATP-binding</keyword>
<comment type="similarity">
    <text evidence="19">Belongs to the class-II aminoacyl-tRNA synthetase family.</text>
</comment>
<dbReference type="GO" id="GO:0006629">
    <property type="term" value="P:lipid metabolic process"/>
    <property type="evidence" value="ECO:0007669"/>
    <property type="project" value="UniProtKB-KW"/>
</dbReference>
<evidence type="ECO:0000256" key="13">
    <source>
        <dbReference type="ARBA" id="ARBA00023146"/>
    </source>
</evidence>
<dbReference type="EMBL" id="QWLM01000007">
    <property type="protein sequence ID" value="RHW45811.1"/>
    <property type="molecule type" value="Genomic_DNA"/>
</dbReference>
<proteinExistence type="inferred from homology"/>
<comment type="similarity">
    <text evidence="3">In the C-terminal section; belongs to the class-II aminoacyl-tRNA synthetase family.</text>
</comment>
<keyword evidence="19" id="KW-0963">Cytoplasm</keyword>
<dbReference type="AlphaFoldDB" id="A0A417Z5V7"/>
<dbReference type="GO" id="GO:0000049">
    <property type="term" value="F:tRNA binding"/>
    <property type="evidence" value="ECO:0007669"/>
    <property type="project" value="TreeGrafter"/>
</dbReference>
<keyword evidence="15" id="KW-0511">Multifunctional enzyme</keyword>
<dbReference type="Pfam" id="PF01336">
    <property type="entry name" value="tRNA_anti-codon"/>
    <property type="match status" value="1"/>
</dbReference>
<evidence type="ECO:0000256" key="2">
    <source>
        <dbReference type="ARBA" id="ARBA00005270"/>
    </source>
</evidence>
<evidence type="ECO:0000256" key="7">
    <source>
        <dbReference type="ARBA" id="ARBA00022692"/>
    </source>
</evidence>
<feature type="binding site" evidence="19">
    <location>
        <position position="1047"/>
    </location>
    <ligand>
        <name>Mg(2+)</name>
        <dbReference type="ChEBI" id="CHEBI:18420"/>
        <label>1</label>
    </ligand>
</feature>
<organism evidence="22 23">
    <name type="scientific">Dermacoccus abyssi</name>
    <dbReference type="NCBI Taxonomy" id="322596"/>
    <lineage>
        <taxon>Bacteria</taxon>
        <taxon>Bacillati</taxon>
        <taxon>Actinomycetota</taxon>
        <taxon>Actinomycetes</taxon>
        <taxon>Micrococcales</taxon>
        <taxon>Dermacoccaceae</taxon>
        <taxon>Dermacoccus</taxon>
    </lineage>
</organism>
<evidence type="ECO:0000256" key="14">
    <source>
        <dbReference type="ARBA" id="ARBA00023251"/>
    </source>
</evidence>
<dbReference type="SUPFAM" id="SSF50249">
    <property type="entry name" value="Nucleic acid-binding proteins"/>
    <property type="match status" value="1"/>
</dbReference>
<evidence type="ECO:0000256" key="20">
    <source>
        <dbReference type="SAM" id="Phobius"/>
    </source>
</evidence>
<comment type="catalytic activity">
    <reaction evidence="17">
        <text>L-lysyl-tRNA(Lys) + a 1,2-diacyl-sn-glycero-3-phospho-(1'-sn-glycerol) = a 1,2-diacyl-sn-glycero-3-phospho-1'-(3'-O-L-lysyl)-sn-glycerol + tRNA(Lys)</text>
        <dbReference type="Rhea" id="RHEA:10668"/>
        <dbReference type="Rhea" id="RHEA-COMP:9696"/>
        <dbReference type="Rhea" id="RHEA-COMP:9697"/>
        <dbReference type="ChEBI" id="CHEBI:64716"/>
        <dbReference type="ChEBI" id="CHEBI:75792"/>
        <dbReference type="ChEBI" id="CHEBI:78442"/>
        <dbReference type="ChEBI" id="CHEBI:78529"/>
        <dbReference type="EC" id="2.3.2.3"/>
    </reaction>
</comment>
<comment type="subcellular location">
    <subcellularLocation>
        <location evidence="1">Cell membrane</location>
        <topology evidence="1">Multi-pass membrane protein</topology>
    </subcellularLocation>
    <subcellularLocation>
        <location evidence="19">Cytoplasm</location>
    </subcellularLocation>
</comment>
<gene>
    <name evidence="22" type="primary">lysX</name>
    <name evidence="19" type="synonym">lysS</name>
    <name evidence="22" type="ORF">D1832_07335</name>
</gene>
<dbReference type="InterPro" id="IPR024320">
    <property type="entry name" value="LPG_synthase_C"/>
</dbReference>
<dbReference type="NCBIfam" id="NF002821">
    <property type="entry name" value="PRK02983.1"/>
    <property type="match status" value="1"/>
</dbReference>
<accession>A0A417Z5V7</accession>
<name>A0A417Z5V7_9MICO</name>
<feature type="transmembrane region" description="Helical" evidence="20">
    <location>
        <begin position="130"/>
        <end position="154"/>
    </location>
</feature>
<dbReference type="InterPro" id="IPR002313">
    <property type="entry name" value="Lys-tRNA-ligase_II"/>
</dbReference>
<dbReference type="GO" id="GO:0005524">
    <property type="term" value="F:ATP binding"/>
    <property type="evidence" value="ECO:0007669"/>
    <property type="project" value="UniProtKB-UniRule"/>
</dbReference>
<dbReference type="NCBIfam" id="TIGR00499">
    <property type="entry name" value="lysS_bact"/>
    <property type="match status" value="1"/>
</dbReference>
<evidence type="ECO:0000256" key="8">
    <source>
        <dbReference type="ARBA" id="ARBA00022723"/>
    </source>
</evidence>
<feature type="binding site" evidence="19">
    <location>
        <position position="1040"/>
    </location>
    <ligand>
        <name>Mg(2+)</name>
        <dbReference type="ChEBI" id="CHEBI:18420"/>
        <label>1</label>
    </ligand>
</feature>
<evidence type="ECO:0000313" key="23">
    <source>
        <dbReference type="Proteomes" id="UP000285376"/>
    </source>
</evidence>
<dbReference type="GO" id="GO:0050071">
    <property type="term" value="F:phosphatidylglycerol lysyltransferase activity"/>
    <property type="evidence" value="ECO:0007669"/>
    <property type="project" value="UniProtKB-EC"/>
</dbReference>
<dbReference type="InterPro" id="IPR031553">
    <property type="entry name" value="tRNA-synt_2_TM"/>
</dbReference>
<comment type="catalytic activity">
    <reaction evidence="18 19">
        <text>tRNA(Lys) + L-lysine + ATP = L-lysyl-tRNA(Lys) + AMP + diphosphate</text>
        <dbReference type="Rhea" id="RHEA:20792"/>
        <dbReference type="Rhea" id="RHEA-COMP:9696"/>
        <dbReference type="Rhea" id="RHEA-COMP:9697"/>
        <dbReference type="ChEBI" id="CHEBI:30616"/>
        <dbReference type="ChEBI" id="CHEBI:32551"/>
        <dbReference type="ChEBI" id="CHEBI:33019"/>
        <dbReference type="ChEBI" id="CHEBI:78442"/>
        <dbReference type="ChEBI" id="CHEBI:78529"/>
        <dbReference type="ChEBI" id="CHEBI:456215"/>
        <dbReference type="EC" id="6.1.1.6"/>
    </reaction>
</comment>
<comment type="cofactor">
    <cofactor evidence="19">
        <name>Mg(2+)</name>
        <dbReference type="ChEBI" id="CHEBI:18420"/>
    </cofactor>
    <text evidence="19">Binds 3 Mg(2+) ions per subunit.</text>
</comment>
<dbReference type="InterPro" id="IPR004365">
    <property type="entry name" value="NA-bd_OB_tRNA"/>
</dbReference>
<keyword evidence="14" id="KW-0046">Antibiotic resistance</keyword>
<dbReference type="InterPro" id="IPR006195">
    <property type="entry name" value="aa-tRNA-synth_II"/>
</dbReference>
<feature type="binding site" evidence="19">
    <location>
        <position position="1047"/>
    </location>
    <ligand>
        <name>Mg(2+)</name>
        <dbReference type="ChEBI" id="CHEBI:18420"/>
        <label>2</label>
    </ligand>
</feature>
<dbReference type="GO" id="GO:0004824">
    <property type="term" value="F:lysine-tRNA ligase activity"/>
    <property type="evidence" value="ECO:0007669"/>
    <property type="project" value="UniProtKB-UniRule"/>
</dbReference>
<dbReference type="EC" id="6.1.1.6" evidence="19"/>
<dbReference type="PANTHER" id="PTHR42918">
    <property type="entry name" value="LYSYL-TRNA SYNTHETASE"/>
    <property type="match status" value="1"/>
</dbReference>
<dbReference type="PRINTS" id="PR00982">
    <property type="entry name" value="TRNASYNTHLYS"/>
</dbReference>
<dbReference type="SUPFAM" id="SSF55681">
    <property type="entry name" value="Class II aaRS and biotin synthetases"/>
    <property type="match status" value="1"/>
</dbReference>
<dbReference type="PANTHER" id="PTHR42918:SF15">
    <property type="entry name" value="LYSINE--TRNA LIGASE, CHLOROPLASTIC_MITOCHONDRIAL"/>
    <property type="match status" value="1"/>
</dbReference>
<feature type="transmembrane region" description="Helical" evidence="20">
    <location>
        <begin position="174"/>
        <end position="195"/>
    </location>
</feature>
<dbReference type="PROSITE" id="PS50862">
    <property type="entry name" value="AA_TRNA_LIGASE_II"/>
    <property type="match status" value="1"/>
</dbReference>
<keyword evidence="4" id="KW-1003">Cell membrane</keyword>
<evidence type="ECO:0000256" key="17">
    <source>
        <dbReference type="ARBA" id="ARBA00047540"/>
    </source>
</evidence>
<dbReference type="Gene3D" id="2.40.50.140">
    <property type="entry name" value="Nucleic acid-binding proteins"/>
    <property type="match status" value="1"/>
</dbReference>
<evidence type="ECO:0000256" key="19">
    <source>
        <dbReference type="HAMAP-Rule" id="MF_00252"/>
    </source>
</evidence>
<protein>
    <recommendedName>
        <fullName evidence="19">Lysine--tRNA ligase</fullName>
        <ecNumber evidence="19">6.1.1.6</ecNumber>
    </recommendedName>
    <alternativeName>
        <fullName evidence="19">Lysyl-tRNA synthetase</fullName>
        <shortName evidence="19">LysRS</shortName>
    </alternativeName>
</protein>
<dbReference type="InterPro" id="IPR004364">
    <property type="entry name" value="Aa-tRNA-synt_II"/>
</dbReference>
<keyword evidence="6" id="KW-0808">Transferase</keyword>
<keyword evidence="5 19" id="KW-0436">Ligase</keyword>
<keyword evidence="11 20" id="KW-1133">Transmembrane helix</keyword>
<dbReference type="GO" id="GO:0000287">
    <property type="term" value="F:magnesium ion binding"/>
    <property type="evidence" value="ECO:0007669"/>
    <property type="project" value="UniProtKB-UniRule"/>
</dbReference>
<keyword evidence="19" id="KW-0460">Magnesium</keyword>